<evidence type="ECO:0000259" key="2">
    <source>
        <dbReference type="Pfam" id="PF07331"/>
    </source>
</evidence>
<proteinExistence type="predicted"/>
<name>A0A6M1LKF5_9PROT</name>
<evidence type="ECO:0000313" key="4">
    <source>
        <dbReference type="Proteomes" id="UP000475385"/>
    </source>
</evidence>
<evidence type="ECO:0000256" key="1">
    <source>
        <dbReference type="SAM" id="Phobius"/>
    </source>
</evidence>
<feature type="domain" description="DUF1468" evidence="2">
    <location>
        <begin position="10"/>
        <end position="143"/>
    </location>
</feature>
<dbReference type="InterPro" id="IPR009936">
    <property type="entry name" value="DUF1468"/>
</dbReference>
<evidence type="ECO:0000313" key="3">
    <source>
        <dbReference type="EMBL" id="NGM20677.1"/>
    </source>
</evidence>
<reference evidence="3 4" key="1">
    <citation type="submission" date="2020-03" db="EMBL/GenBank/DDBJ databases">
        <title>Roseomonas stagni sp. nov., isolated from pond water in Japan.</title>
        <authorList>
            <person name="Furuhata K."/>
            <person name="Miyamoto H."/>
            <person name="Goto K."/>
        </authorList>
    </citation>
    <scope>NUCLEOTIDE SEQUENCE [LARGE SCALE GENOMIC DNA]</scope>
    <source>
        <strain evidence="3 4">PeD5</strain>
    </source>
</reference>
<organism evidence="3 4">
    <name type="scientific">Falsiroseomonas algicola</name>
    <dbReference type="NCBI Taxonomy" id="2716930"/>
    <lineage>
        <taxon>Bacteria</taxon>
        <taxon>Pseudomonadati</taxon>
        <taxon>Pseudomonadota</taxon>
        <taxon>Alphaproteobacteria</taxon>
        <taxon>Acetobacterales</taxon>
        <taxon>Roseomonadaceae</taxon>
        <taxon>Falsiroseomonas</taxon>
    </lineage>
</organism>
<dbReference type="EMBL" id="JAAIKB010000004">
    <property type="protein sequence ID" value="NGM20677.1"/>
    <property type="molecule type" value="Genomic_DNA"/>
</dbReference>
<sequence>MQRRDWTDIIGGIALILFGIWFHFHARADYSLGDLRRMGPGFFPAVLGILVAILGALTIIPALFRPGELPVPKIRALVAIIAGGLAFAWAIEPLGLIPATVLLIAIVTQAEPAPPVLRTAILAVSLSAMAVLVFTVGLGIPIPAVRWSTFGWGY</sequence>
<dbReference type="RefSeq" id="WP_164694587.1">
    <property type="nucleotide sequence ID" value="NZ_JAAIKB010000004.1"/>
</dbReference>
<keyword evidence="1" id="KW-0472">Membrane</keyword>
<dbReference type="Proteomes" id="UP000475385">
    <property type="component" value="Unassembled WGS sequence"/>
</dbReference>
<keyword evidence="1" id="KW-0812">Transmembrane</keyword>
<feature type="transmembrane region" description="Helical" evidence="1">
    <location>
        <begin position="7"/>
        <end position="24"/>
    </location>
</feature>
<keyword evidence="1" id="KW-1133">Transmembrane helix</keyword>
<feature type="transmembrane region" description="Helical" evidence="1">
    <location>
        <begin position="44"/>
        <end position="64"/>
    </location>
</feature>
<dbReference type="AlphaFoldDB" id="A0A6M1LKF5"/>
<feature type="transmembrane region" description="Helical" evidence="1">
    <location>
        <begin position="119"/>
        <end position="140"/>
    </location>
</feature>
<comment type="caution">
    <text evidence="3">The sequence shown here is derived from an EMBL/GenBank/DDBJ whole genome shotgun (WGS) entry which is preliminary data.</text>
</comment>
<feature type="transmembrane region" description="Helical" evidence="1">
    <location>
        <begin position="76"/>
        <end position="107"/>
    </location>
</feature>
<protein>
    <submittedName>
        <fullName evidence="3">Tripartite tricarboxylate transporter TctB family protein</fullName>
    </submittedName>
</protein>
<accession>A0A6M1LKF5</accession>
<dbReference type="Pfam" id="PF07331">
    <property type="entry name" value="TctB"/>
    <property type="match status" value="1"/>
</dbReference>
<gene>
    <name evidence="3" type="ORF">G3576_11685</name>
</gene>
<keyword evidence="4" id="KW-1185">Reference proteome</keyword>